<keyword evidence="1" id="KW-0808">Transferase</keyword>
<dbReference type="InterPro" id="IPR029056">
    <property type="entry name" value="Ribokinase-like"/>
</dbReference>
<evidence type="ECO:0000256" key="5">
    <source>
        <dbReference type="ARBA" id="ARBA00022840"/>
    </source>
</evidence>
<dbReference type="AlphaFoldDB" id="A0A382FQS6"/>
<keyword evidence="3" id="KW-0547">Nucleotide-binding</keyword>
<dbReference type="InterPro" id="IPR002139">
    <property type="entry name" value="Ribo/fructo_kinase"/>
</dbReference>
<evidence type="ECO:0000256" key="4">
    <source>
        <dbReference type="ARBA" id="ARBA00022777"/>
    </source>
</evidence>
<name>A0A382FQS6_9ZZZZ</name>
<dbReference type="CDD" id="cd01174">
    <property type="entry name" value="ribokinase"/>
    <property type="match status" value="1"/>
</dbReference>
<dbReference type="GO" id="GO:0004747">
    <property type="term" value="F:ribokinase activity"/>
    <property type="evidence" value="ECO:0007669"/>
    <property type="project" value="InterPro"/>
</dbReference>
<dbReference type="Gene3D" id="3.40.1190.20">
    <property type="match status" value="1"/>
</dbReference>
<dbReference type="SUPFAM" id="SSF53613">
    <property type="entry name" value="Ribokinase-like"/>
    <property type="match status" value="1"/>
</dbReference>
<sequence>MGSHIVIAPGSINVDLILRTDVLKGPKTFRGCYSESQGGKGSNQAIAARRAGEGRHVYLVGAVGKDPWGEQALAALRDAGVDTCYVRRDATATTGVVMEYLYADGEVTIGLEPGANDRVGVDDIERARSWIESAALLLAQIENPLDTVEHTFRMARAAGVATCLDPSVVPVVDTERRRLFDDVLPHVDLLAPNRSEAEELADIPVDDDDSAVAAAKWLLDHVPVVVLTRGAEGALVARGDETRFVRGLSVDSIDGGAAGDTFRGALGLALAEARDAHALPLTDLPFDVLVDAARFANAAAAICVTRPGACESIPTREEITARLASGSPRGSCS</sequence>
<evidence type="ECO:0000256" key="1">
    <source>
        <dbReference type="ARBA" id="ARBA00022679"/>
    </source>
</evidence>
<dbReference type="PANTHER" id="PTHR10584">
    <property type="entry name" value="SUGAR KINASE"/>
    <property type="match status" value="1"/>
</dbReference>
<dbReference type="HAMAP" id="MF_01987">
    <property type="entry name" value="Ribokinase"/>
    <property type="match status" value="1"/>
</dbReference>
<dbReference type="Pfam" id="PF00294">
    <property type="entry name" value="PfkB"/>
    <property type="match status" value="1"/>
</dbReference>
<accession>A0A382FQS6</accession>
<feature type="domain" description="Carbohydrate kinase PfkB" evidence="9">
    <location>
        <begin position="10"/>
        <end position="316"/>
    </location>
</feature>
<evidence type="ECO:0000256" key="8">
    <source>
        <dbReference type="ARBA" id="ARBA00023277"/>
    </source>
</evidence>
<evidence type="ECO:0000256" key="3">
    <source>
        <dbReference type="ARBA" id="ARBA00022741"/>
    </source>
</evidence>
<dbReference type="GO" id="GO:0005524">
    <property type="term" value="F:ATP binding"/>
    <property type="evidence" value="ECO:0007669"/>
    <property type="project" value="UniProtKB-KW"/>
</dbReference>
<evidence type="ECO:0000256" key="7">
    <source>
        <dbReference type="ARBA" id="ARBA00022958"/>
    </source>
</evidence>
<dbReference type="GO" id="GO:0046872">
    <property type="term" value="F:metal ion binding"/>
    <property type="evidence" value="ECO:0007669"/>
    <property type="project" value="UniProtKB-KW"/>
</dbReference>
<evidence type="ECO:0000256" key="2">
    <source>
        <dbReference type="ARBA" id="ARBA00022723"/>
    </source>
</evidence>
<reference evidence="10" key="1">
    <citation type="submission" date="2018-05" db="EMBL/GenBank/DDBJ databases">
        <authorList>
            <person name="Lanie J.A."/>
            <person name="Ng W.-L."/>
            <person name="Kazmierczak K.M."/>
            <person name="Andrzejewski T.M."/>
            <person name="Davidsen T.M."/>
            <person name="Wayne K.J."/>
            <person name="Tettelin H."/>
            <person name="Glass J.I."/>
            <person name="Rusch D."/>
            <person name="Podicherti R."/>
            <person name="Tsui H.-C.T."/>
            <person name="Winkler M.E."/>
        </authorList>
    </citation>
    <scope>NUCLEOTIDE SEQUENCE</scope>
</reference>
<keyword evidence="4" id="KW-0418">Kinase</keyword>
<gene>
    <name evidence="10" type="ORF">METZ01_LOCUS217437</name>
</gene>
<dbReference type="PANTHER" id="PTHR10584:SF166">
    <property type="entry name" value="RIBOKINASE"/>
    <property type="match status" value="1"/>
</dbReference>
<keyword evidence="2" id="KW-0479">Metal-binding</keyword>
<evidence type="ECO:0000259" key="9">
    <source>
        <dbReference type="Pfam" id="PF00294"/>
    </source>
</evidence>
<dbReference type="EMBL" id="UINC01050976">
    <property type="protein sequence ID" value="SVB64583.1"/>
    <property type="molecule type" value="Genomic_DNA"/>
</dbReference>
<organism evidence="10">
    <name type="scientific">marine metagenome</name>
    <dbReference type="NCBI Taxonomy" id="408172"/>
    <lineage>
        <taxon>unclassified sequences</taxon>
        <taxon>metagenomes</taxon>
        <taxon>ecological metagenomes</taxon>
    </lineage>
</organism>
<proteinExistence type="inferred from homology"/>
<dbReference type="GO" id="GO:0005829">
    <property type="term" value="C:cytosol"/>
    <property type="evidence" value="ECO:0007669"/>
    <property type="project" value="TreeGrafter"/>
</dbReference>
<dbReference type="InterPro" id="IPR011877">
    <property type="entry name" value="Ribokinase"/>
</dbReference>
<protein>
    <recommendedName>
        <fullName evidence="9">Carbohydrate kinase PfkB domain-containing protein</fullName>
    </recommendedName>
</protein>
<keyword evidence="6" id="KW-0460">Magnesium</keyword>
<evidence type="ECO:0000313" key="10">
    <source>
        <dbReference type="EMBL" id="SVB64583.1"/>
    </source>
</evidence>
<evidence type="ECO:0000256" key="6">
    <source>
        <dbReference type="ARBA" id="ARBA00022842"/>
    </source>
</evidence>
<keyword evidence="7" id="KW-0630">Potassium</keyword>
<dbReference type="GO" id="GO:0006014">
    <property type="term" value="P:D-ribose metabolic process"/>
    <property type="evidence" value="ECO:0007669"/>
    <property type="project" value="InterPro"/>
</dbReference>
<keyword evidence="5" id="KW-0067">ATP-binding</keyword>
<dbReference type="PRINTS" id="PR00990">
    <property type="entry name" value="RIBOKINASE"/>
</dbReference>
<dbReference type="InterPro" id="IPR011611">
    <property type="entry name" value="PfkB_dom"/>
</dbReference>
<keyword evidence="8" id="KW-0119">Carbohydrate metabolism</keyword>